<keyword evidence="2" id="KW-1185">Reference proteome</keyword>
<accession>A0ABT9VBM5</accession>
<evidence type="ECO:0000313" key="1">
    <source>
        <dbReference type="EMBL" id="MDQ0158377.1"/>
    </source>
</evidence>
<organism evidence="1 2">
    <name type="scientific">Alkalibacillus salilacus</name>
    <dbReference type="NCBI Taxonomy" id="284582"/>
    <lineage>
        <taxon>Bacteria</taxon>
        <taxon>Bacillati</taxon>
        <taxon>Bacillota</taxon>
        <taxon>Bacilli</taxon>
        <taxon>Bacillales</taxon>
        <taxon>Bacillaceae</taxon>
        <taxon>Alkalibacillus</taxon>
    </lineage>
</organism>
<dbReference type="SUPFAM" id="SSF53163">
    <property type="entry name" value="HybD-like"/>
    <property type="match status" value="1"/>
</dbReference>
<dbReference type="NCBIfam" id="TIGR02841">
    <property type="entry name" value="spore_YyaC"/>
    <property type="match status" value="1"/>
</dbReference>
<evidence type="ECO:0000313" key="2">
    <source>
        <dbReference type="Proteomes" id="UP001224359"/>
    </source>
</evidence>
<proteinExistence type="predicted"/>
<gene>
    <name evidence="1" type="ORF">J2S77_000327</name>
</gene>
<dbReference type="Proteomes" id="UP001224359">
    <property type="component" value="Unassembled WGS sequence"/>
</dbReference>
<dbReference type="RefSeq" id="WP_306974029.1">
    <property type="nucleotide sequence ID" value="NZ_JAUSTQ010000001.1"/>
</dbReference>
<dbReference type="InterPro" id="IPR009665">
    <property type="entry name" value="YyaC"/>
</dbReference>
<protein>
    <submittedName>
        <fullName evidence="1">Sporulation protein YyaC</fullName>
    </submittedName>
</protein>
<comment type="caution">
    <text evidence="1">The sequence shown here is derived from an EMBL/GenBank/DDBJ whole genome shotgun (WGS) entry which is preliminary data.</text>
</comment>
<dbReference type="EMBL" id="JAUSTQ010000001">
    <property type="protein sequence ID" value="MDQ0158377.1"/>
    <property type="molecule type" value="Genomic_DNA"/>
</dbReference>
<dbReference type="InterPro" id="IPR023430">
    <property type="entry name" value="Pept_HybD-like_dom_sf"/>
</dbReference>
<sequence>MRESEDDYLFSVHYQEPHITWKLTNQIQQSIHSPNCEIIILCIGTDRSTGDSFGPLTGSFIHQRQHDQFIIYGTLDHPVHAKNLEEILNNINKTFEKPFIIAIDAALGSIESQHSIIVERGSMLPGAATDQSIPAVGDLSIKGIVNVGGVMPLQVLQSTRLSIVMELAKTTAQALSLLNYRLRHIRDTQTKPAQSSS</sequence>
<reference evidence="1 2" key="1">
    <citation type="submission" date="2023-07" db="EMBL/GenBank/DDBJ databases">
        <title>Genomic Encyclopedia of Type Strains, Phase IV (KMG-IV): sequencing the most valuable type-strain genomes for metagenomic binning, comparative biology and taxonomic classification.</title>
        <authorList>
            <person name="Goeker M."/>
        </authorList>
    </citation>
    <scope>NUCLEOTIDE SEQUENCE [LARGE SCALE GENOMIC DNA]</scope>
    <source>
        <strain evidence="1 2">DSM 16460</strain>
    </source>
</reference>
<dbReference type="Pfam" id="PF06866">
    <property type="entry name" value="DUF1256"/>
    <property type="match status" value="1"/>
</dbReference>
<name>A0ABT9VBM5_9BACI</name>